<gene>
    <name evidence="3" type="ORF">MKZ38_007181</name>
</gene>
<keyword evidence="4" id="KW-1185">Reference proteome</keyword>
<dbReference type="Proteomes" id="UP001201980">
    <property type="component" value="Unassembled WGS sequence"/>
</dbReference>
<name>A0AAD5WP99_9PEZI</name>
<feature type="region of interest" description="Disordered" evidence="1">
    <location>
        <begin position="200"/>
        <end position="227"/>
    </location>
</feature>
<proteinExistence type="predicted"/>
<protein>
    <recommendedName>
        <fullName evidence="2">SnoaL-like domain-containing protein</fullName>
    </recommendedName>
</protein>
<dbReference type="InterPro" id="IPR037401">
    <property type="entry name" value="SnoaL-like"/>
</dbReference>
<sequence length="257" mass="29231">MAKQTPTIESLQAQLGALEHQLARQDAVRQITNLMNEYVLLYEAGRYEERLSLVAQHTPGVVIEIGGRGVFRGLEGARRTLVDIEESFQLSHDRGMRRLFPEVEFPSPGAGKFESELLGVPVVEVAGDGRTARALWTTLQAVGKTHEQDPEPRAGWLWWRMGIDFVKEEADGRWRIWHMLRNPFFFAEYGRDWVDASLSMPPVPQPGTQKGLPGHEGEPDAPTTRLYDPYRITRELKLWPEPPSPYETFDMDDSYVG</sequence>
<dbReference type="SUPFAM" id="SSF54427">
    <property type="entry name" value="NTF2-like"/>
    <property type="match status" value="1"/>
</dbReference>
<reference evidence="3" key="1">
    <citation type="submission" date="2022-07" db="EMBL/GenBank/DDBJ databases">
        <title>Draft genome sequence of Zalerion maritima ATCC 34329, a (micro)plastics degrading marine fungus.</title>
        <authorList>
            <person name="Paco A."/>
            <person name="Goncalves M.F.M."/>
            <person name="Rocha-Santos T.A.P."/>
            <person name="Alves A."/>
        </authorList>
    </citation>
    <scope>NUCLEOTIDE SEQUENCE</scope>
    <source>
        <strain evidence="3">ATCC 34329</strain>
    </source>
</reference>
<evidence type="ECO:0000256" key="1">
    <source>
        <dbReference type="SAM" id="MobiDB-lite"/>
    </source>
</evidence>
<accession>A0AAD5WP99</accession>
<evidence type="ECO:0000259" key="2">
    <source>
        <dbReference type="Pfam" id="PF13577"/>
    </source>
</evidence>
<evidence type="ECO:0000313" key="4">
    <source>
        <dbReference type="Proteomes" id="UP001201980"/>
    </source>
</evidence>
<dbReference type="Pfam" id="PF13577">
    <property type="entry name" value="SnoaL_4"/>
    <property type="match status" value="1"/>
</dbReference>
<organism evidence="3 4">
    <name type="scientific">Zalerion maritima</name>
    <dbReference type="NCBI Taxonomy" id="339359"/>
    <lineage>
        <taxon>Eukaryota</taxon>
        <taxon>Fungi</taxon>
        <taxon>Dikarya</taxon>
        <taxon>Ascomycota</taxon>
        <taxon>Pezizomycotina</taxon>
        <taxon>Sordariomycetes</taxon>
        <taxon>Lulworthiomycetidae</taxon>
        <taxon>Lulworthiales</taxon>
        <taxon>Lulworthiaceae</taxon>
        <taxon>Zalerion</taxon>
    </lineage>
</organism>
<comment type="caution">
    <text evidence="3">The sequence shown here is derived from an EMBL/GenBank/DDBJ whole genome shotgun (WGS) entry which is preliminary data.</text>
</comment>
<dbReference type="AlphaFoldDB" id="A0AAD5WP99"/>
<feature type="domain" description="SnoaL-like" evidence="2">
    <location>
        <begin position="27"/>
        <end position="179"/>
    </location>
</feature>
<dbReference type="InterPro" id="IPR032710">
    <property type="entry name" value="NTF2-like_dom_sf"/>
</dbReference>
<dbReference type="Gene3D" id="3.10.450.50">
    <property type="match status" value="1"/>
</dbReference>
<dbReference type="EMBL" id="JAKWBI020000451">
    <property type="protein sequence ID" value="KAJ2894844.1"/>
    <property type="molecule type" value="Genomic_DNA"/>
</dbReference>
<evidence type="ECO:0000313" key="3">
    <source>
        <dbReference type="EMBL" id="KAJ2894844.1"/>
    </source>
</evidence>